<keyword evidence="4" id="KW-1185">Reference proteome</keyword>
<dbReference type="Proteomes" id="UP001524502">
    <property type="component" value="Unassembled WGS sequence"/>
</dbReference>
<organism evidence="3 4">
    <name type="scientific">Anaerovorax odorimutans</name>
    <dbReference type="NCBI Taxonomy" id="109327"/>
    <lineage>
        <taxon>Bacteria</taxon>
        <taxon>Bacillati</taxon>
        <taxon>Bacillota</taxon>
        <taxon>Clostridia</taxon>
        <taxon>Peptostreptococcales</taxon>
        <taxon>Anaerovoracaceae</taxon>
        <taxon>Anaerovorax</taxon>
    </lineage>
</organism>
<dbReference type="EMBL" id="JANFXK010000001">
    <property type="protein sequence ID" value="MCQ4635352.1"/>
    <property type="molecule type" value="Genomic_DNA"/>
</dbReference>
<name>A0ABT1RJJ7_9FIRM</name>
<comment type="caution">
    <text evidence="3">The sequence shown here is derived from an EMBL/GenBank/DDBJ whole genome shotgun (WGS) entry which is preliminary data.</text>
</comment>
<dbReference type="RefSeq" id="WP_256130547.1">
    <property type="nucleotide sequence ID" value="NZ_JANFXK010000001.1"/>
</dbReference>
<evidence type="ECO:0000313" key="3">
    <source>
        <dbReference type="EMBL" id="MCQ4635352.1"/>
    </source>
</evidence>
<dbReference type="PANTHER" id="PTHR31423:SF3">
    <property type="entry name" value="PROLYL-TRNA SYNTHETASE ASSOCIATED DOMAIN-CONTAINING PROTEIN 1-RELATED"/>
    <property type="match status" value="1"/>
</dbReference>
<feature type="domain" description="YbaK/aminoacyl-tRNA synthetase-associated" evidence="2">
    <location>
        <begin position="28"/>
        <end position="158"/>
    </location>
</feature>
<proteinExistence type="inferred from homology"/>
<evidence type="ECO:0000313" key="4">
    <source>
        <dbReference type="Proteomes" id="UP001524502"/>
    </source>
</evidence>
<dbReference type="InterPro" id="IPR040285">
    <property type="entry name" value="ProX/PRXD1"/>
</dbReference>
<reference evidence="3 4" key="1">
    <citation type="submission" date="2022-06" db="EMBL/GenBank/DDBJ databases">
        <title>Isolation of gut microbiota from human fecal samples.</title>
        <authorList>
            <person name="Pamer E.G."/>
            <person name="Barat B."/>
            <person name="Waligurski E."/>
            <person name="Medina S."/>
            <person name="Paddock L."/>
            <person name="Mostad J."/>
        </authorList>
    </citation>
    <scope>NUCLEOTIDE SEQUENCE [LARGE SCALE GENOMIC DNA]</scope>
    <source>
        <strain evidence="3 4">SL.3.17</strain>
    </source>
</reference>
<dbReference type="Pfam" id="PF04073">
    <property type="entry name" value="tRNA_edit"/>
    <property type="match status" value="1"/>
</dbReference>
<evidence type="ECO:0000259" key="2">
    <source>
        <dbReference type="Pfam" id="PF04073"/>
    </source>
</evidence>
<dbReference type="InterPro" id="IPR007214">
    <property type="entry name" value="YbaK/aa-tRNA-synth-assoc-dom"/>
</dbReference>
<sequence length="170" mass="19019">MKKDGKNARGQVYQALDELKISYQVHEHEAFFTVAEADEKGYALPGLNLKNLFIKHKKGPERWLVILEDHCRLDFKALGKLTGWGNKAAFAGDEELMRCLGLTPGSVGPFGLLNDREHQVIVVLGKAVCDAEEGTLVNFHPNDNTATLSLTKKDFLKFLRHMGNPVIFEI</sequence>
<dbReference type="InterPro" id="IPR036754">
    <property type="entry name" value="YbaK/aa-tRNA-synt-asso_dom_sf"/>
</dbReference>
<dbReference type="Gene3D" id="3.90.960.10">
    <property type="entry name" value="YbaK/aminoacyl-tRNA synthetase-associated domain"/>
    <property type="match status" value="1"/>
</dbReference>
<evidence type="ECO:0000256" key="1">
    <source>
        <dbReference type="ARBA" id="ARBA00010201"/>
    </source>
</evidence>
<accession>A0ABT1RJJ7</accession>
<dbReference type="PANTHER" id="PTHR31423">
    <property type="entry name" value="YBAK DOMAIN-CONTAINING PROTEIN"/>
    <property type="match status" value="1"/>
</dbReference>
<dbReference type="SUPFAM" id="SSF55826">
    <property type="entry name" value="YbaK/ProRS associated domain"/>
    <property type="match status" value="1"/>
</dbReference>
<comment type="similarity">
    <text evidence="1">Belongs to the PRORSD1 family.</text>
</comment>
<gene>
    <name evidence="3" type="ORF">NE619_01300</name>
</gene>
<dbReference type="CDD" id="cd04335">
    <property type="entry name" value="PrdX_deacylase"/>
    <property type="match status" value="1"/>
</dbReference>
<protein>
    <submittedName>
        <fullName evidence="3">Prolyl-tRNA synthetase associated domain-containing protein</fullName>
    </submittedName>
</protein>